<dbReference type="SUPFAM" id="SSF51735">
    <property type="entry name" value="NAD(P)-binding Rossmann-fold domains"/>
    <property type="match status" value="1"/>
</dbReference>
<name>A0A927N1U3_9ACTN</name>
<accession>A0A927N1U3</accession>
<protein>
    <submittedName>
        <fullName evidence="2">Nucleoside-diphosphate-sugar epimerase</fullName>
    </submittedName>
</protein>
<dbReference type="PANTHER" id="PTHR15020">
    <property type="entry name" value="FLAVIN REDUCTASE-RELATED"/>
    <property type="match status" value="1"/>
</dbReference>
<dbReference type="PANTHER" id="PTHR15020:SF50">
    <property type="entry name" value="UPF0659 PROTEIN YMR090W"/>
    <property type="match status" value="1"/>
</dbReference>
<proteinExistence type="predicted"/>
<evidence type="ECO:0000313" key="3">
    <source>
        <dbReference type="Proteomes" id="UP000638648"/>
    </source>
</evidence>
<keyword evidence="3" id="KW-1185">Reference proteome</keyword>
<comment type="caution">
    <text evidence="2">The sequence shown here is derived from an EMBL/GenBank/DDBJ whole genome shotgun (WGS) entry which is preliminary data.</text>
</comment>
<organism evidence="2 3">
    <name type="scientific">Actinopolymorpha pittospori</name>
    <dbReference type="NCBI Taxonomy" id="648752"/>
    <lineage>
        <taxon>Bacteria</taxon>
        <taxon>Bacillati</taxon>
        <taxon>Actinomycetota</taxon>
        <taxon>Actinomycetes</taxon>
        <taxon>Propionibacteriales</taxon>
        <taxon>Actinopolymorphaceae</taxon>
        <taxon>Actinopolymorpha</taxon>
    </lineage>
</organism>
<evidence type="ECO:0000259" key="1">
    <source>
        <dbReference type="Pfam" id="PF13460"/>
    </source>
</evidence>
<dbReference type="AlphaFoldDB" id="A0A927N1U3"/>
<feature type="domain" description="NAD(P)-binding" evidence="1">
    <location>
        <begin position="7"/>
        <end position="197"/>
    </location>
</feature>
<dbReference type="Gene3D" id="3.40.50.720">
    <property type="entry name" value="NAD(P)-binding Rossmann-like Domain"/>
    <property type="match status" value="1"/>
</dbReference>
<dbReference type="Proteomes" id="UP000638648">
    <property type="component" value="Unassembled WGS sequence"/>
</dbReference>
<evidence type="ECO:0000313" key="2">
    <source>
        <dbReference type="EMBL" id="MBE1611105.1"/>
    </source>
</evidence>
<gene>
    <name evidence="2" type="ORF">HEB94_007953</name>
</gene>
<dbReference type="Pfam" id="PF13460">
    <property type="entry name" value="NAD_binding_10"/>
    <property type="match status" value="1"/>
</dbReference>
<reference evidence="2" key="1">
    <citation type="submission" date="2020-10" db="EMBL/GenBank/DDBJ databases">
        <title>Sequencing the genomes of 1000 actinobacteria strains.</title>
        <authorList>
            <person name="Klenk H.-P."/>
        </authorList>
    </citation>
    <scope>NUCLEOTIDE SEQUENCE</scope>
    <source>
        <strain evidence="2">DSM 45354</strain>
    </source>
</reference>
<dbReference type="EMBL" id="JADBEM010000001">
    <property type="protein sequence ID" value="MBE1611105.1"/>
    <property type="molecule type" value="Genomic_DNA"/>
</dbReference>
<dbReference type="CDD" id="cd05243">
    <property type="entry name" value="SDR_a5"/>
    <property type="match status" value="1"/>
</dbReference>
<dbReference type="InterPro" id="IPR016040">
    <property type="entry name" value="NAD(P)-bd_dom"/>
</dbReference>
<dbReference type="InterPro" id="IPR036291">
    <property type="entry name" value="NAD(P)-bd_dom_sf"/>
</dbReference>
<dbReference type="RefSeq" id="WP_192754368.1">
    <property type="nucleotide sequence ID" value="NZ_BAABJL010000042.1"/>
</dbReference>
<sequence length="224" mass="23596">MRVMIAGAHGKIGSRLGRLLVQRGDEVVGIIRDEDHQLDLIAIGVTPVVMDLERSTVDQVADVVADSDALVFVAGAGPGSGKDRKDTVDRGASVLLAEAGERAGVRRFVQISSMGVDSVRDGATPPGQDEVFVAYLRAKLAAEDDLRARDLDWTIMRPGRLTDDPGGGQVRLAPHAEFAPVSRDDVAAVIMALLDSPATTGLVLEMVAGDTPIGEAIAQLVRRG</sequence>